<evidence type="ECO:0000313" key="9">
    <source>
        <dbReference type="Proteomes" id="UP000663929"/>
    </source>
</evidence>
<evidence type="ECO:0000256" key="4">
    <source>
        <dbReference type="ARBA" id="ARBA00022825"/>
    </source>
</evidence>
<dbReference type="EMBL" id="CP071793">
    <property type="protein sequence ID" value="QTD47683.1"/>
    <property type="molecule type" value="Genomic_DNA"/>
</dbReference>
<dbReference type="InterPro" id="IPR001478">
    <property type="entry name" value="PDZ"/>
</dbReference>
<dbReference type="Pfam" id="PF17804">
    <property type="entry name" value="TSP_NTD"/>
    <property type="match status" value="1"/>
</dbReference>
<dbReference type="GO" id="GO:0008236">
    <property type="term" value="F:serine-type peptidase activity"/>
    <property type="evidence" value="ECO:0007669"/>
    <property type="project" value="UniProtKB-KW"/>
</dbReference>
<evidence type="ECO:0000259" key="7">
    <source>
        <dbReference type="PROSITE" id="PS50106"/>
    </source>
</evidence>
<dbReference type="KEGG" id="scor:J3U87_18990"/>
<evidence type="ECO:0000256" key="3">
    <source>
        <dbReference type="ARBA" id="ARBA00022801"/>
    </source>
</evidence>
<dbReference type="CDD" id="cd07560">
    <property type="entry name" value="Peptidase_S41_CPP"/>
    <property type="match status" value="1"/>
</dbReference>
<dbReference type="NCBIfam" id="TIGR00225">
    <property type="entry name" value="prc"/>
    <property type="match status" value="1"/>
</dbReference>
<evidence type="ECO:0000256" key="6">
    <source>
        <dbReference type="SAM" id="Coils"/>
    </source>
</evidence>
<dbReference type="InterPro" id="IPR005151">
    <property type="entry name" value="Tail-specific_protease"/>
</dbReference>
<dbReference type="PROSITE" id="PS50106">
    <property type="entry name" value="PDZ"/>
    <property type="match status" value="1"/>
</dbReference>
<dbReference type="CDD" id="cd06782">
    <property type="entry name" value="cpPDZ_CPP-like"/>
    <property type="match status" value="1"/>
</dbReference>
<dbReference type="AlphaFoldDB" id="A0A8A4TDF0"/>
<dbReference type="InterPro" id="IPR029045">
    <property type="entry name" value="ClpP/crotonase-like_dom_sf"/>
</dbReference>
<dbReference type="GO" id="GO:0007165">
    <property type="term" value="P:signal transduction"/>
    <property type="evidence" value="ECO:0007669"/>
    <property type="project" value="TreeGrafter"/>
</dbReference>
<keyword evidence="6" id="KW-0175">Coiled coil</keyword>
<keyword evidence="2 5" id="KW-0645">Protease</keyword>
<feature type="domain" description="PDZ" evidence="7">
    <location>
        <begin position="233"/>
        <end position="318"/>
    </location>
</feature>
<name>A0A8A4TDF0_SULCO</name>
<dbReference type="FunFam" id="3.90.226.10:FF:000090">
    <property type="entry name" value="Tail-specific protease"/>
    <property type="match status" value="1"/>
</dbReference>
<dbReference type="Gene3D" id="2.30.42.10">
    <property type="match status" value="1"/>
</dbReference>
<dbReference type="SUPFAM" id="SSF52096">
    <property type="entry name" value="ClpP/crotonase"/>
    <property type="match status" value="1"/>
</dbReference>
<dbReference type="GO" id="GO:0006508">
    <property type="term" value="P:proteolysis"/>
    <property type="evidence" value="ECO:0007669"/>
    <property type="project" value="UniProtKB-KW"/>
</dbReference>
<dbReference type="SUPFAM" id="SSF50156">
    <property type="entry name" value="PDZ domain-like"/>
    <property type="match status" value="1"/>
</dbReference>
<evidence type="ECO:0000313" key="8">
    <source>
        <dbReference type="EMBL" id="QTD47683.1"/>
    </source>
</evidence>
<dbReference type="RefSeq" id="WP_237377350.1">
    <property type="nucleotide sequence ID" value="NZ_CP071793.1"/>
</dbReference>
<accession>A0A8A4TDF0</accession>
<dbReference type="PANTHER" id="PTHR32060:SF22">
    <property type="entry name" value="CARBOXYL-TERMINAL-PROCESSING PEPTIDASE 3, CHLOROPLASTIC"/>
    <property type="match status" value="1"/>
</dbReference>
<dbReference type="Pfam" id="PF03572">
    <property type="entry name" value="Peptidase_S41"/>
    <property type="match status" value="1"/>
</dbReference>
<dbReference type="Proteomes" id="UP000663929">
    <property type="component" value="Chromosome"/>
</dbReference>
<keyword evidence="4 5" id="KW-0720">Serine protease</keyword>
<evidence type="ECO:0000256" key="1">
    <source>
        <dbReference type="ARBA" id="ARBA00009179"/>
    </source>
</evidence>
<dbReference type="GO" id="GO:0030288">
    <property type="term" value="C:outer membrane-bounded periplasmic space"/>
    <property type="evidence" value="ECO:0007669"/>
    <property type="project" value="TreeGrafter"/>
</dbReference>
<feature type="coiled-coil region" evidence="6">
    <location>
        <begin position="623"/>
        <end position="650"/>
    </location>
</feature>
<dbReference type="Gene3D" id="3.90.226.10">
    <property type="entry name" value="2-enoyl-CoA Hydratase, Chain A, domain 1"/>
    <property type="match status" value="1"/>
</dbReference>
<evidence type="ECO:0000256" key="2">
    <source>
        <dbReference type="ARBA" id="ARBA00022670"/>
    </source>
</evidence>
<keyword evidence="3 5" id="KW-0378">Hydrolase</keyword>
<dbReference type="InterPro" id="IPR040573">
    <property type="entry name" value="TSP_N"/>
</dbReference>
<dbReference type="Pfam" id="PF11818">
    <property type="entry name" value="DUF3340"/>
    <property type="match status" value="1"/>
</dbReference>
<sequence length="734" mass="83350">MASYFKKMIAIVTIVLFTATAVAETGKLKSIEYQPYVANLVSNFLSLYHYSGLNLDDDLSKRVFKEYLESLDYNRMFFLESDIQQFRAWETQFDDQLRMVPANVSTAFLIYNRFRQRVDERVENINELLDQEFDFTKVEGYVLRRHEQPWAKSKDELNQIWRRRLKEDLIRFELQGKPKKDTLDLLRKRYERLSRNNRDLDETDVLETFLSSVARTFDPHSAYLKPMTKENFDIEMGHSLEGIGATLRTEGEYTVVAALVKGGPAEKSSKIKPEDKIIGVAQGKKGEYEDVVDLRLDKVVKKIRGPKGSLVRLLMIPGDAKDYSQTKEVALIRDRVEITAMDAKAEIMEMEGENGNAMRVGVIEIPSFYMDTSAKVAGDPNYKSTTRDVRRLIAKLESKNIDGLVIDLRQNGGGALDEAIELTGVFIDEGPVVQVRDFNGRVRVHRDPDDELRYRGPLVVLTSVFSASASEIFAGAIQDYDRGVVVGAKSTHGKGTVQNIFSLQPSLNKQMRRAFAEDVAGALKMTTLKFYRISGSSTQFKGVEPDVVLPSPYDDLDVGEEDLDYALPWDEIDAVPHKNYGLVRDLVPVLKANSAKRLTKNNEFQYLAEDSAYRKKNRERNSVSLVLAERQKEKEELEAKENARDESRKIRVSGIKTDETIILENNKAIVAPEDEKPDENKAETIAGAEKDDEEKVAIPDYILEECLMVMRDYISLRGEGFAGLRTTRGKKDSL</sequence>
<reference evidence="8" key="1">
    <citation type="submission" date="2021-03" db="EMBL/GenBank/DDBJ databases">
        <title>Acanthopleuribacteraceae sp. M133.</title>
        <authorList>
            <person name="Wang G."/>
        </authorList>
    </citation>
    <scope>NUCLEOTIDE SEQUENCE</scope>
    <source>
        <strain evidence="8">M133</strain>
    </source>
</reference>
<dbReference type="SMART" id="SM00245">
    <property type="entry name" value="TSPc"/>
    <property type="match status" value="1"/>
</dbReference>
<dbReference type="PANTHER" id="PTHR32060">
    <property type="entry name" value="TAIL-SPECIFIC PROTEASE"/>
    <property type="match status" value="1"/>
</dbReference>
<dbReference type="GO" id="GO:0004175">
    <property type="term" value="F:endopeptidase activity"/>
    <property type="evidence" value="ECO:0007669"/>
    <property type="project" value="TreeGrafter"/>
</dbReference>
<dbReference type="InterPro" id="IPR004447">
    <property type="entry name" value="Peptidase_S41A"/>
</dbReference>
<dbReference type="InterPro" id="IPR020992">
    <property type="entry name" value="Tail_Prtase_C"/>
</dbReference>
<proteinExistence type="inferred from homology"/>
<keyword evidence="9" id="KW-1185">Reference proteome</keyword>
<protein>
    <submittedName>
        <fullName evidence="8">Carboxy terminal-processing peptidase</fullName>
    </submittedName>
</protein>
<comment type="similarity">
    <text evidence="1 5">Belongs to the peptidase S41A family.</text>
</comment>
<dbReference type="Pfam" id="PF00595">
    <property type="entry name" value="PDZ"/>
    <property type="match status" value="1"/>
</dbReference>
<dbReference type="SMART" id="SM00228">
    <property type="entry name" value="PDZ"/>
    <property type="match status" value="1"/>
</dbReference>
<evidence type="ECO:0000256" key="5">
    <source>
        <dbReference type="RuleBase" id="RU004404"/>
    </source>
</evidence>
<dbReference type="InterPro" id="IPR036034">
    <property type="entry name" value="PDZ_sf"/>
</dbReference>
<organism evidence="8 9">
    <name type="scientific">Sulfidibacter corallicola</name>
    <dbReference type="NCBI Taxonomy" id="2818388"/>
    <lineage>
        <taxon>Bacteria</taxon>
        <taxon>Pseudomonadati</taxon>
        <taxon>Acidobacteriota</taxon>
        <taxon>Holophagae</taxon>
        <taxon>Acanthopleuribacterales</taxon>
        <taxon>Acanthopleuribacteraceae</taxon>
        <taxon>Sulfidibacter</taxon>
    </lineage>
</organism>
<gene>
    <name evidence="8" type="ORF">J3U87_18990</name>
</gene>